<dbReference type="EMBL" id="AP004158">
    <property type="protein sequence ID" value="BAC99480.1"/>
    <property type="molecule type" value="Genomic_DNA"/>
</dbReference>
<evidence type="ECO:0000256" key="1">
    <source>
        <dbReference type="SAM" id="MobiDB-lite"/>
    </source>
</evidence>
<reference evidence="4" key="3">
    <citation type="journal article" date="2005" name="Nature">
        <title>The map-based sequence of the rice genome.</title>
        <authorList>
            <consortium name="International rice genome sequencing project (IRGSP)"/>
            <person name="Matsumoto T."/>
            <person name="Wu J."/>
            <person name="Kanamori H."/>
            <person name="Katayose Y."/>
            <person name="Fujisawa M."/>
            <person name="Namiki N."/>
            <person name="Mizuno H."/>
            <person name="Yamamoto K."/>
            <person name="Antonio B.A."/>
            <person name="Baba T."/>
            <person name="Sakata K."/>
            <person name="Nagamura Y."/>
            <person name="Aoki H."/>
            <person name="Arikawa K."/>
            <person name="Arita K."/>
            <person name="Bito T."/>
            <person name="Chiden Y."/>
            <person name="Fujitsuka N."/>
            <person name="Fukunaka R."/>
            <person name="Hamada M."/>
            <person name="Harada C."/>
            <person name="Hayashi A."/>
            <person name="Hijishita S."/>
            <person name="Honda M."/>
            <person name="Hosokawa S."/>
            <person name="Ichikawa Y."/>
            <person name="Idonuma A."/>
            <person name="Iijima M."/>
            <person name="Ikeda M."/>
            <person name="Ikeno M."/>
            <person name="Ito K."/>
            <person name="Ito S."/>
            <person name="Ito T."/>
            <person name="Ito Y."/>
            <person name="Ito Y."/>
            <person name="Iwabuchi A."/>
            <person name="Kamiya K."/>
            <person name="Karasawa W."/>
            <person name="Kurita K."/>
            <person name="Katagiri S."/>
            <person name="Kikuta A."/>
            <person name="Kobayashi H."/>
            <person name="Kobayashi N."/>
            <person name="Machita K."/>
            <person name="Maehara T."/>
            <person name="Masukawa M."/>
            <person name="Mizubayashi T."/>
            <person name="Mukai Y."/>
            <person name="Nagasaki H."/>
            <person name="Nagata Y."/>
            <person name="Naito S."/>
            <person name="Nakashima M."/>
            <person name="Nakama Y."/>
            <person name="Nakamichi Y."/>
            <person name="Nakamura M."/>
            <person name="Meguro A."/>
            <person name="Negishi M."/>
            <person name="Ohta I."/>
            <person name="Ohta T."/>
            <person name="Okamoto M."/>
            <person name="Ono N."/>
            <person name="Saji S."/>
            <person name="Sakaguchi M."/>
            <person name="Sakai K."/>
            <person name="Shibata M."/>
            <person name="Shimokawa T."/>
            <person name="Song J."/>
            <person name="Takazaki Y."/>
            <person name="Terasawa K."/>
            <person name="Tsugane M."/>
            <person name="Tsuji K."/>
            <person name="Ueda S."/>
            <person name="Waki K."/>
            <person name="Yamagata H."/>
            <person name="Yamamoto M."/>
            <person name="Yamamoto S."/>
            <person name="Yamane H."/>
            <person name="Yoshiki S."/>
            <person name="Yoshihara R."/>
            <person name="Yukawa K."/>
            <person name="Zhong H."/>
            <person name="Yano M."/>
            <person name="Yuan Q."/>
            <person name="Ouyang S."/>
            <person name="Liu J."/>
            <person name="Jones K.M."/>
            <person name="Gansberger K."/>
            <person name="Moffat K."/>
            <person name="Hill J."/>
            <person name="Bera J."/>
            <person name="Fadrosh D."/>
            <person name="Jin S."/>
            <person name="Johri S."/>
            <person name="Kim M."/>
            <person name="Overton L."/>
            <person name="Reardon M."/>
            <person name="Tsitrin T."/>
            <person name="Vuong H."/>
            <person name="Weaver B."/>
            <person name="Ciecko A."/>
            <person name="Tallon L."/>
            <person name="Jackson J."/>
            <person name="Pai G."/>
            <person name="Aken S.V."/>
            <person name="Utterback T."/>
            <person name="Reidmuller S."/>
            <person name="Feldblyum T."/>
            <person name="Hsiao J."/>
            <person name="Zismann V."/>
            <person name="Iobst S."/>
            <person name="de Vazeille A.R."/>
            <person name="Buell C.R."/>
            <person name="Ying K."/>
            <person name="Li Y."/>
            <person name="Lu T."/>
            <person name="Huang Y."/>
            <person name="Zhao Q."/>
            <person name="Feng Q."/>
            <person name="Zhang L."/>
            <person name="Zhu J."/>
            <person name="Weng Q."/>
            <person name="Mu J."/>
            <person name="Lu Y."/>
            <person name="Fan D."/>
            <person name="Liu Y."/>
            <person name="Guan J."/>
            <person name="Zhang Y."/>
            <person name="Yu S."/>
            <person name="Liu X."/>
            <person name="Zhang Y."/>
            <person name="Hong G."/>
            <person name="Han B."/>
            <person name="Choisne N."/>
            <person name="Demange N."/>
            <person name="Orjeda G."/>
            <person name="Samain S."/>
            <person name="Cattolico L."/>
            <person name="Pelletier E."/>
            <person name="Couloux A."/>
            <person name="Segurens B."/>
            <person name="Wincker P."/>
            <person name="D'Hont A."/>
            <person name="Scarpelli C."/>
            <person name="Weissenbach J."/>
            <person name="Salanoubat M."/>
            <person name="Quetier F."/>
            <person name="Yu Y."/>
            <person name="Kim H.R."/>
            <person name="Rambo T."/>
            <person name="Currie J."/>
            <person name="Collura K."/>
            <person name="Luo M."/>
            <person name="Yang T."/>
            <person name="Ammiraju J.S.S."/>
            <person name="Engler F."/>
            <person name="Soderlund C."/>
            <person name="Wing R.A."/>
            <person name="Palmer L.E."/>
            <person name="de la Bastide M."/>
            <person name="Spiegel L."/>
            <person name="Nascimento L."/>
            <person name="Zutavern T."/>
            <person name="O'Shaughnessy A."/>
            <person name="Dike S."/>
            <person name="Dedhia N."/>
            <person name="Preston R."/>
            <person name="Balija V."/>
            <person name="McCombie W.R."/>
            <person name="Chow T."/>
            <person name="Chen H."/>
            <person name="Chung M."/>
            <person name="Chen C."/>
            <person name="Shaw J."/>
            <person name="Wu H."/>
            <person name="Hsiao K."/>
            <person name="Chao Y."/>
            <person name="Chu M."/>
            <person name="Cheng C."/>
            <person name="Hour A."/>
            <person name="Lee P."/>
            <person name="Lin S."/>
            <person name="Lin Y."/>
            <person name="Liou J."/>
            <person name="Liu S."/>
            <person name="Hsing Y."/>
            <person name="Raghuvanshi S."/>
            <person name="Mohanty A."/>
            <person name="Bharti A.K."/>
            <person name="Gaur A."/>
            <person name="Gupta V."/>
            <person name="Kumar D."/>
            <person name="Ravi V."/>
            <person name="Vij S."/>
            <person name="Kapur A."/>
            <person name="Khurana P."/>
            <person name="Khurana P."/>
            <person name="Khurana J.P."/>
            <person name="Tyagi A.K."/>
            <person name="Gaikwad K."/>
            <person name="Singh A."/>
            <person name="Dalal V."/>
            <person name="Srivastava S."/>
            <person name="Dixit A."/>
            <person name="Pal A.K."/>
            <person name="Ghazi I.A."/>
            <person name="Yadav M."/>
            <person name="Pandit A."/>
            <person name="Bhargava A."/>
            <person name="Sureshbabu K."/>
            <person name="Batra K."/>
            <person name="Sharma T.R."/>
            <person name="Mohapatra T."/>
            <person name="Singh N.K."/>
            <person name="Messing J."/>
            <person name="Nelson A.B."/>
            <person name="Fuks G."/>
            <person name="Kavchok S."/>
            <person name="Keizer G."/>
            <person name="Linton E."/>
            <person name="Llaca V."/>
            <person name="Song R."/>
            <person name="Tanyolac B."/>
            <person name="Young S."/>
            <person name="Ho-Il K."/>
            <person name="Hahn J.H."/>
            <person name="Sangsakoo G."/>
            <person name="Vanavichit A."/>
            <person name="de Mattos Luiz.A.T."/>
            <person name="Zimmer P.D."/>
            <person name="Malone G."/>
            <person name="Dellagostin O."/>
            <person name="de Oliveira A.C."/>
            <person name="Bevan M."/>
            <person name="Bancroft I."/>
            <person name="Minx P."/>
            <person name="Cordum H."/>
            <person name="Wilson R."/>
            <person name="Cheng Z."/>
            <person name="Jin W."/>
            <person name="Jiang J."/>
            <person name="Leong S.A."/>
            <person name="Iwama H."/>
            <person name="Gojobori T."/>
            <person name="Itoh T."/>
            <person name="Niimura Y."/>
            <person name="Fujii Y."/>
            <person name="Habara T."/>
            <person name="Sakai H."/>
            <person name="Sato Y."/>
            <person name="Wilson G."/>
            <person name="Kumar K."/>
            <person name="McCouch S."/>
            <person name="Juretic N."/>
            <person name="Hoen D."/>
            <person name="Wright S."/>
            <person name="Bruskiewich R."/>
            <person name="Bureau T."/>
            <person name="Miyao A."/>
            <person name="Hirochika H."/>
            <person name="Nishikawa T."/>
            <person name="Kadowaki K."/>
            <person name="Sugiura M."/>
            <person name="Burr B."/>
            <person name="Sasaki T."/>
        </authorList>
    </citation>
    <scope>NUCLEOTIDE SEQUENCE [LARGE SCALE GENOMIC DNA]</scope>
    <source>
        <strain evidence="4">cv. Nipponbare</strain>
    </source>
</reference>
<dbReference type="AlphaFoldDB" id="Q6ZG09"/>
<gene>
    <name evidence="2" type="ORF">OJ1014_B05.27</name>
    <name evidence="3" type="ORF">OJ1118_F05.5</name>
</gene>
<evidence type="ECO:0000313" key="3">
    <source>
        <dbReference type="EMBL" id="BAC99480.1"/>
    </source>
</evidence>
<sequence length="251" mass="26607">MAAQAIGGPIGGSDTSGGWLELSGRSGFVGDEVRAAGTRLGVVVVLVLAGFDAGRLLSTEAATARFMVAVDVCMHAAEGSMGILCVGPRHRAEVASESVVDQVKFKMVDEVEHGFQEVYNVTARNEFNFTWQDDCGDRREGGALLQVESRGRSYKDGGVSCYGKPGGRLSGQLGESGEKGTNSSPGTRRFEQVTNSGRRGIFAKVEFVRVCVEYVYVVSYSLGFGVVLGVGLEYESDSILGSLINRGVCLL</sequence>
<organism evidence="3 4">
    <name type="scientific">Oryza sativa subsp. japonica</name>
    <name type="common">Rice</name>
    <dbReference type="NCBI Taxonomy" id="39947"/>
    <lineage>
        <taxon>Eukaryota</taxon>
        <taxon>Viridiplantae</taxon>
        <taxon>Streptophyta</taxon>
        <taxon>Embryophyta</taxon>
        <taxon>Tracheophyta</taxon>
        <taxon>Spermatophyta</taxon>
        <taxon>Magnoliopsida</taxon>
        <taxon>Liliopsida</taxon>
        <taxon>Poales</taxon>
        <taxon>Poaceae</taxon>
        <taxon>BOP clade</taxon>
        <taxon>Oryzoideae</taxon>
        <taxon>Oryzeae</taxon>
        <taxon>Oryzinae</taxon>
        <taxon>Oryza</taxon>
        <taxon>Oryza sativa</taxon>
    </lineage>
</organism>
<dbReference type="Proteomes" id="UP000000763">
    <property type="component" value="Chromosome 8"/>
</dbReference>
<dbReference type="EMBL" id="AP004130">
    <property type="protein sequence ID" value="BAC99475.1"/>
    <property type="molecule type" value="Genomic_DNA"/>
</dbReference>
<accession>Q6ZG09</accession>
<evidence type="ECO:0000313" key="4">
    <source>
        <dbReference type="Proteomes" id="UP000000763"/>
    </source>
</evidence>
<name>Q6ZG09_ORYSJ</name>
<feature type="compositionally biased region" description="Polar residues" evidence="1">
    <location>
        <begin position="179"/>
        <end position="190"/>
    </location>
</feature>
<reference evidence="3" key="2">
    <citation type="submission" date="2001-09" db="EMBL/GenBank/DDBJ databases">
        <title>Oryza sativa nipponbare(GA3) genomic DNA, chromosome 8, BAC clone:OJ1118_F05.</title>
        <authorList>
            <person name="Sasaki T."/>
            <person name="Matsumoto T."/>
            <person name="Yamamoto K."/>
        </authorList>
    </citation>
    <scope>NUCLEOTIDE SEQUENCE</scope>
</reference>
<proteinExistence type="predicted"/>
<reference evidence="4" key="4">
    <citation type="journal article" date="2008" name="Nucleic Acids Res.">
        <title>The rice annotation project database (RAP-DB): 2008 update.</title>
        <authorList>
            <consortium name="The rice annotation project (RAP)"/>
        </authorList>
    </citation>
    <scope>GENOME REANNOTATION</scope>
    <source>
        <strain evidence="4">cv. Nipponbare</strain>
    </source>
</reference>
<feature type="region of interest" description="Disordered" evidence="1">
    <location>
        <begin position="165"/>
        <end position="190"/>
    </location>
</feature>
<reference evidence="2" key="1">
    <citation type="submission" date="2001-09" db="EMBL/GenBank/DDBJ databases">
        <title>Oryza sativa nipponbare(GA3) genomic DNA, chromosome 8, BAC clone:OJ1014_B05.</title>
        <authorList>
            <person name="Sasaki T."/>
            <person name="Matsumoto T."/>
            <person name="Yamamoto K."/>
        </authorList>
    </citation>
    <scope>NUCLEOTIDE SEQUENCE</scope>
</reference>
<evidence type="ECO:0000313" key="2">
    <source>
        <dbReference type="EMBL" id="BAC99475.1"/>
    </source>
</evidence>
<protein>
    <submittedName>
        <fullName evidence="3">Uncharacterized protein</fullName>
    </submittedName>
</protein>